<dbReference type="PANTHER" id="PTHR16950:SF16">
    <property type="entry name" value="ZINC TRANSPORTER ZIP13"/>
    <property type="match status" value="1"/>
</dbReference>
<feature type="region of interest" description="Disordered" evidence="5">
    <location>
        <begin position="421"/>
        <end position="440"/>
    </location>
</feature>
<evidence type="ECO:0000256" key="2">
    <source>
        <dbReference type="ARBA" id="ARBA00022692"/>
    </source>
</evidence>
<dbReference type="AlphaFoldDB" id="A0A1E7FQ14"/>
<dbReference type="InterPro" id="IPR003689">
    <property type="entry name" value="ZIP"/>
</dbReference>
<reference evidence="7 8" key="1">
    <citation type="submission" date="2016-09" db="EMBL/GenBank/DDBJ databases">
        <title>Extensive genetic diversity and differential bi-allelic expression allows diatom success in the polar Southern Ocean.</title>
        <authorList>
            <consortium name="DOE Joint Genome Institute"/>
            <person name="Mock T."/>
            <person name="Otillar R.P."/>
            <person name="Strauss J."/>
            <person name="Dupont C."/>
            <person name="Frickenhaus S."/>
            <person name="Maumus F."/>
            <person name="Mcmullan M."/>
            <person name="Sanges R."/>
            <person name="Schmutz J."/>
            <person name="Toseland A."/>
            <person name="Valas R."/>
            <person name="Veluchamy A."/>
            <person name="Ward B.J."/>
            <person name="Allen A."/>
            <person name="Barry K."/>
            <person name="Falciatore A."/>
            <person name="Ferrante M."/>
            <person name="Fortunato A.E."/>
            <person name="Gloeckner G."/>
            <person name="Gruber A."/>
            <person name="Hipkin R."/>
            <person name="Janech M."/>
            <person name="Kroth P."/>
            <person name="Leese F."/>
            <person name="Lindquist E."/>
            <person name="Lyon B.R."/>
            <person name="Martin J."/>
            <person name="Mayer C."/>
            <person name="Parker M."/>
            <person name="Quesneville H."/>
            <person name="Raymond J."/>
            <person name="Uhlig C."/>
            <person name="Valentin K.U."/>
            <person name="Worden A.Z."/>
            <person name="Armbrust E.V."/>
            <person name="Bowler C."/>
            <person name="Green B."/>
            <person name="Moulton V."/>
            <person name="Van Oosterhout C."/>
            <person name="Grigoriev I."/>
        </authorList>
    </citation>
    <scope>NUCLEOTIDE SEQUENCE [LARGE SCALE GENOMIC DNA]</scope>
    <source>
        <strain evidence="7 8">CCMP1102</strain>
    </source>
</reference>
<dbReference type="InParanoid" id="A0A1E7FQ14"/>
<feature type="region of interest" description="Disordered" evidence="5">
    <location>
        <begin position="358"/>
        <end position="382"/>
    </location>
</feature>
<keyword evidence="2 6" id="KW-0812">Transmembrane</keyword>
<evidence type="ECO:0000256" key="1">
    <source>
        <dbReference type="ARBA" id="ARBA00004141"/>
    </source>
</evidence>
<keyword evidence="4 6" id="KW-0472">Membrane</keyword>
<name>A0A1E7FQ14_9STRA</name>
<keyword evidence="3 6" id="KW-1133">Transmembrane helix</keyword>
<dbReference type="KEGG" id="fcy:FRACYDRAFT_236333"/>
<dbReference type="PANTHER" id="PTHR16950">
    <property type="entry name" value="ZINC TRANSPORTER SLC39A7 HISTIDINE-RICH MEMBRANE PROTEIN KE4"/>
    <property type="match status" value="1"/>
</dbReference>
<feature type="transmembrane region" description="Helical" evidence="6">
    <location>
        <begin position="223"/>
        <end position="249"/>
    </location>
</feature>
<evidence type="ECO:0000256" key="5">
    <source>
        <dbReference type="SAM" id="MobiDB-lite"/>
    </source>
</evidence>
<proteinExistence type="predicted"/>
<feature type="region of interest" description="Disordered" evidence="5">
    <location>
        <begin position="49"/>
        <end position="88"/>
    </location>
</feature>
<feature type="compositionally biased region" description="Low complexity" evidence="5">
    <location>
        <begin position="50"/>
        <end position="59"/>
    </location>
</feature>
<protein>
    <recommendedName>
        <fullName evidence="9">Zip-domain-containing protein</fullName>
    </recommendedName>
</protein>
<evidence type="ECO:0000256" key="6">
    <source>
        <dbReference type="SAM" id="Phobius"/>
    </source>
</evidence>
<feature type="compositionally biased region" description="Basic and acidic residues" evidence="5">
    <location>
        <begin position="358"/>
        <end position="370"/>
    </location>
</feature>
<sequence length="613" mass="66311">MNKLTFIVAFVGAIVNSSICIVAQGARNSSRDLSASSSFSTDKINKFQRSVQQESVSSSNITRASDNNETSTDEIETEEEHDDQDQHTDEDLYLSANDGCHCDGDVVHCWGGDADESAYHCHDGVIEGASAADAHAHSSDCHCDGNVPHCSDAADEASYDCSSTSQSSYEPDCHCDADVVHCTGDIGDDICSCTTDGVLQCEGFDIIVVGDDIRYVALYGKPWLEIIITSLIVNLSTLAGVFVVAGAWFMKRFFPNWKASKATGILWMEVLIPMFACGALLATTFFILLPESFNIIMAEFTGIDLHEGHGHRRFLEGDEEDDLPGESAGTWRWGASIMGGFWIPVLMHSCFPHDHSGAGRHSHDNHVHDDTNDEEEANQNLTLVDNTKTLEKRESDGAVTGIEGSQEIIRQEEAVVKAVETNGDDDGSTNSSNSDAPTNDIDNDNDKYVVCCCGLVRLKNLPLFVSMNVGEALHNFTDGIFIGTAWLLCGNSMAISIAIATILHELPNQLAGYLVMVNQCGINPIVALILNFLFGLSILFGGLMVLVFDFKQVTVGCILAIGGGTFIHVAIGELLQNAERNMTTSGIQMIYCFIAFLAGAIPIGLVLINHEHC</sequence>
<gene>
    <name evidence="7" type="ORF">FRACYDRAFT_236333</name>
</gene>
<evidence type="ECO:0008006" key="9">
    <source>
        <dbReference type="Google" id="ProtNLM"/>
    </source>
</evidence>
<evidence type="ECO:0000256" key="4">
    <source>
        <dbReference type="ARBA" id="ARBA00023136"/>
    </source>
</evidence>
<keyword evidence="8" id="KW-1185">Reference proteome</keyword>
<feature type="transmembrane region" description="Helical" evidence="6">
    <location>
        <begin position="270"/>
        <end position="289"/>
    </location>
</feature>
<feature type="transmembrane region" description="Helical" evidence="6">
    <location>
        <begin position="587"/>
        <end position="608"/>
    </location>
</feature>
<evidence type="ECO:0000313" key="8">
    <source>
        <dbReference type="Proteomes" id="UP000095751"/>
    </source>
</evidence>
<dbReference type="GO" id="GO:0016020">
    <property type="term" value="C:membrane"/>
    <property type="evidence" value="ECO:0007669"/>
    <property type="project" value="UniProtKB-SubCell"/>
</dbReference>
<dbReference type="Proteomes" id="UP000095751">
    <property type="component" value="Unassembled WGS sequence"/>
</dbReference>
<feature type="compositionally biased region" description="Acidic residues" evidence="5">
    <location>
        <begin position="71"/>
        <end position="83"/>
    </location>
</feature>
<dbReference type="GO" id="GO:0046873">
    <property type="term" value="F:metal ion transmembrane transporter activity"/>
    <property type="evidence" value="ECO:0007669"/>
    <property type="project" value="InterPro"/>
</dbReference>
<organism evidence="7 8">
    <name type="scientific">Fragilariopsis cylindrus CCMP1102</name>
    <dbReference type="NCBI Taxonomy" id="635003"/>
    <lineage>
        <taxon>Eukaryota</taxon>
        <taxon>Sar</taxon>
        <taxon>Stramenopiles</taxon>
        <taxon>Ochrophyta</taxon>
        <taxon>Bacillariophyta</taxon>
        <taxon>Bacillariophyceae</taxon>
        <taxon>Bacillariophycidae</taxon>
        <taxon>Bacillariales</taxon>
        <taxon>Bacillariaceae</taxon>
        <taxon>Fragilariopsis</taxon>
    </lineage>
</organism>
<evidence type="ECO:0000256" key="3">
    <source>
        <dbReference type="ARBA" id="ARBA00022989"/>
    </source>
</evidence>
<feature type="transmembrane region" description="Helical" evidence="6">
    <location>
        <begin position="480"/>
        <end position="504"/>
    </location>
</feature>
<evidence type="ECO:0000313" key="7">
    <source>
        <dbReference type="EMBL" id="OEU20260.1"/>
    </source>
</evidence>
<dbReference type="EMBL" id="KV784355">
    <property type="protein sequence ID" value="OEU20260.1"/>
    <property type="molecule type" value="Genomic_DNA"/>
</dbReference>
<accession>A0A1E7FQ14</accession>
<feature type="transmembrane region" description="Helical" evidence="6">
    <location>
        <begin position="525"/>
        <end position="547"/>
    </location>
</feature>
<dbReference type="OrthoDB" id="46759at2759"/>
<comment type="subcellular location">
    <subcellularLocation>
        <location evidence="1">Membrane</location>
        <topology evidence="1">Multi-pass membrane protein</topology>
    </subcellularLocation>
</comment>
<feature type="transmembrane region" description="Helical" evidence="6">
    <location>
        <begin position="553"/>
        <end position="575"/>
    </location>
</feature>
<dbReference type="Pfam" id="PF02535">
    <property type="entry name" value="Zip"/>
    <property type="match status" value="1"/>
</dbReference>